<evidence type="ECO:0000313" key="24">
    <source>
        <dbReference type="EMBL" id="RZS73987.1"/>
    </source>
</evidence>
<evidence type="ECO:0000259" key="21">
    <source>
        <dbReference type="PROSITE" id="PS51171"/>
    </source>
</evidence>
<reference evidence="24 26" key="2">
    <citation type="submission" date="2019-02" db="EMBL/GenBank/DDBJ databases">
        <title>Genomic Encyclopedia of Type Strains, Phase IV (KMG-IV): sequencing the most valuable type-strain genomes for metagenomic binning, comparative biology and taxonomic classification.</title>
        <authorList>
            <person name="Goeker M."/>
        </authorList>
    </citation>
    <scope>NUCLEOTIDE SEQUENCE [LARGE SCALE GENOMIC DNA]</scope>
    <source>
        <strain evidence="24 26">DSM 16618</strain>
    </source>
</reference>
<comment type="catalytic activity">
    <reaction evidence="18">
        <text>prephenate + H(+) = 3-phenylpyruvate + CO2 + H2O</text>
        <dbReference type="Rhea" id="RHEA:21648"/>
        <dbReference type="ChEBI" id="CHEBI:15377"/>
        <dbReference type="ChEBI" id="CHEBI:15378"/>
        <dbReference type="ChEBI" id="CHEBI:16526"/>
        <dbReference type="ChEBI" id="CHEBI:18005"/>
        <dbReference type="ChEBI" id="CHEBI:29934"/>
        <dbReference type="EC" id="4.2.1.51"/>
    </reaction>
</comment>
<dbReference type="InterPro" id="IPR010957">
    <property type="entry name" value="G/b/e-P-prot_chorismate_mutase"/>
</dbReference>
<evidence type="ECO:0000256" key="8">
    <source>
        <dbReference type="ARBA" id="ARBA00014401"/>
    </source>
</evidence>
<evidence type="ECO:0000256" key="11">
    <source>
        <dbReference type="ARBA" id="ARBA00023141"/>
    </source>
</evidence>
<dbReference type="Proteomes" id="UP000292039">
    <property type="component" value="Unassembled WGS sequence"/>
</dbReference>
<comment type="pathway">
    <text evidence="5">Metabolic intermediate biosynthesis; prephenate biosynthesis; prephenate from chorismate: step 1/1.</text>
</comment>
<dbReference type="EC" id="4.2.1.51" evidence="7"/>
<comment type="catalytic activity">
    <reaction evidence="1">
        <text>chorismate = prephenate</text>
        <dbReference type="Rhea" id="RHEA:13897"/>
        <dbReference type="ChEBI" id="CHEBI:29748"/>
        <dbReference type="ChEBI" id="CHEBI:29934"/>
        <dbReference type="EC" id="5.4.99.5"/>
    </reaction>
</comment>
<dbReference type="PROSITE" id="PS51171">
    <property type="entry name" value="PREPHENATE_DEHYDR_3"/>
    <property type="match status" value="1"/>
</dbReference>
<dbReference type="GeneID" id="99727310"/>
<keyword evidence="25" id="KW-1185">Reference proteome</keyword>
<keyword evidence="10" id="KW-0028">Amino-acid biosynthesis</keyword>
<dbReference type="InterPro" id="IPR036979">
    <property type="entry name" value="CM_dom_sf"/>
</dbReference>
<evidence type="ECO:0000256" key="5">
    <source>
        <dbReference type="ARBA" id="ARBA00004817"/>
    </source>
</evidence>
<sequence length="367" mass="39528">MADESLAAKLRPLREGIDAMDREILGLVSRRARLAQEVGKVKEAAGAKGDDGQVLRPEREAQIVRALQRANDGPLPDEAVAAIWTEIISACRGLERTLTVAYLGPQGSFSEQAAFGHFGHSAQGIPCPNFDEVFRCVEAGQADVGMVAVENSTEGAVNRTLDLLLHSPLKILGEHSLQIRHCLMARDGMDAVKRILAHPQALAQCQEWLNREYPGVPRDAVSSNAEAARLAAADPSIAAIAGESAAEVWGLAVVAAGIQDDAQNRTRFLAIGKRDAERSGGDKTSLVFAVPNRAGAVYDMISPLARFGVSMTRFESRPARTGQWEYYFYVDVQGHRADENVAGALAALQERAAFFKILGSYPAQQLA</sequence>
<dbReference type="RefSeq" id="WP_068366269.1">
    <property type="nucleotide sequence ID" value="NZ_CBCSEB010000007.1"/>
</dbReference>
<evidence type="ECO:0000256" key="4">
    <source>
        <dbReference type="ARBA" id="ARBA00004741"/>
    </source>
</evidence>
<dbReference type="CDD" id="cd04905">
    <property type="entry name" value="ACT_CM-PDT"/>
    <property type="match status" value="1"/>
</dbReference>
<evidence type="ECO:0000259" key="20">
    <source>
        <dbReference type="PROSITE" id="PS51168"/>
    </source>
</evidence>
<dbReference type="GO" id="GO:0005737">
    <property type="term" value="C:cytoplasm"/>
    <property type="evidence" value="ECO:0007669"/>
    <property type="project" value="UniProtKB-SubCell"/>
</dbReference>
<dbReference type="GO" id="GO:0046417">
    <property type="term" value="P:chorismate metabolic process"/>
    <property type="evidence" value="ECO:0007669"/>
    <property type="project" value="InterPro"/>
</dbReference>
<dbReference type="Pfam" id="PF01842">
    <property type="entry name" value="ACT"/>
    <property type="match status" value="1"/>
</dbReference>
<dbReference type="FunFam" id="3.30.70.260:FF:000012">
    <property type="entry name" value="Prephenate dehydratase"/>
    <property type="match status" value="1"/>
</dbReference>
<dbReference type="Pfam" id="PF01817">
    <property type="entry name" value="CM_2"/>
    <property type="match status" value="1"/>
</dbReference>
<evidence type="ECO:0000256" key="3">
    <source>
        <dbReference type="ARBA" id="ARBA00004496"/>
    </source>
</evidence>
<evidence type="ECO:0000256" key="17">
    <source>
        <dbReference type="ARBA" id="ARBA00031520"/>
    </source>
</evidence>
<feature type="domain" description="ACT" evidence="22">
    <location>
        <begin position="285"/>
        <end position="362"/>
    </location>
</feature>
<dbReference type="PIRSF" id="PIRSF001500">
    <property type="entry name" value="Chor_mut_pdt_Ppr"/>
    <property type="match status" value="1"/>
</dbReference>
<dbReference type="FunFam" id="3.40.190.10:FF:000034">
    <property type="entry name" value="Chorismate mutase/prephenate dehydratase"/>
    <property type="match status" value="1"/>
</dbReference>
<dbReference type="NCBIfam" id="NF008865">
    <property type="entry name" value="PRK11898.1"/>
    <property type="match status" value="1"/>
</dbReference>
<dbReference type="PROSITE" id="PS00858">
    <property type="entry name" value="PREPHENATE_DEHYDR_2"/>
    <property type="match status" value="1"/>
</dbReference>
<dbReference type="EMBL" id="LBNE01000001">
    <property type="protein sequence ID" value="KKO72839.1"/>
    <property type="molecule type" value="Genomic_DNA"/>
</dbReference>
<evidence type="ECO:0000256" key="6">
    <source>
        <dbReference type="ARBA" id="ARBA00012404"/>
    </source>
</evidence>
<feature type="domain" description="Chorismate mutase" evidence="20">
    <location>
        <begin position="4"/>
        <end position="99"/>
    </location>
</feature>
<dbReference type="PROSITE" id="PS51671">
    <property type="entry name" value="ACT"/>
    <property type="match status" value="1"/>
</dbReference>
<keyword evidence="14" id="KW-0456">Lyase</keyword>
<dbReference type="Pfam" id="PF00800">
    <property type="entry name" value="PDT"/>
    <property type="match status" value="1"/>
</dbReference>
<dbReference type="UniPathway" id="UPA00120">
    <property type="reaction ID" value="UER00203"/>
</dbReference>
<dbReference type="GO" id="GO:0009094">
    <property type="term" value="P:L-phenylalanine biosynthetic process"/>
    <property type="evidence" value="ECO:0007669"/>
    <property type="project" value="UniProtKB-UniPathway"/>
</dbReference>
<dbReference type="NCBIfam" id="TIGR01807">
    <property type="entry name" value="CM_P2"/>
    <property type="match status" value="1"/>
</dbReference>
<evidence type="ECO:0000256" key="2">
    <source>
        <dbReference type="ARBA" id="ARBA00002364"/>
    </source>
</evidence>
<evidence type="ECO:0000256" key="9">
    <source>
        <dbReference type="ARBA" id="ARBA00022490"/>
    </source>
</evidence>
<keyword evidence="15" id="KW-0511">Multifunctional enzyme</keyword>
<evidence type="ECO:0000313" key="23">
    <source>
        <dbReference type="EMBL" id="KKO72839.1"/>
    </source>
</evidence>
<name>A0A171KVC2_9BURK</name>
<dbReference type="InterPro" id="IPR018528">
    <property type="entry name" value="Preph_deHydtase_CS"/>
</dbReference>
<evidence type="ECO:0000256" key="18">
    <source>
        <dbReference type="ARBA" id="ARBA00047848"/>
    </source>
</evidence>
<evidence type="ECO:0000256" key="16">
    <source>
        <dbReference type="ARBA" id="ARBA00031175"/>
    </source>
</evidence>
<dbReference type="Gene3D" id="3.40.190.10">
    <property type="entry name" value="Periplasmic binding protein-like II"/>
    <property type="match status" value="2"/>
</dbReference>
<dbReference type="SUPFAM" id="SSF53850">
    <property type="entry name" value="Periplasmic binding protein-like II"/>
    <property type="match status" value="1"/>
</dbReference>
<dbReference type="OrthoDB" id="9802281at2"/>
<dbReference type="SMART" id="SM00830">
    <property type="entry name" value="CM_2"/>
    <property type="match status" value="1"/>
</dbReference>
<organism evidence="23 25">
    <name type="scientific">Kerstersia gyiorum</name>
    <dbReference type="NCBI Taxonomy" id="206506"/>
    <lineage>
        <taxon>Bacteria</taxon>
        <taxon>Pseudomonadati</taxon>
        <taxon>Pseudomonadota</taxon>
        <taxon>Betaproteobacteria</taxon>
        <taxon>Burkholderiales</taxon>
        <taxon>Alcaligenaceae</taxon>
        <taxon>Kerstersia</taxon>
    </lineage>
</organism>
<dbReference type="SUPFAM" id="SSF48600">
    <property type="entry name" value="Chorismate mutase II"/>
    <property type="match status" value="1"/>
</dbReference>
<feature type="site" description="Essential for prephenate dehydratase activity" evidence="19">
    <location>
        <position position="266"/>
    </location>
</feature>
<evidence type="ECO:0000256" key="10">
    <source>
        <dbReference type="ARBA" id="ARBA00022605"/>
    </source>
</evidence>
<dbReference type="InterPro" id="IPR045865">
    <property type="entry name" value="ACT-like_dom_sf"/>
</dbReference>
<dbReference type="PANTHER" id="PTHR21022">
    <property type="entry name" value="PREPHENATE DEHYDRATASE P PROTEIN"/>
    <property type="match status" value="1"/>
</dbReference>
<keyword evidence="12" id="KW-0584">Phenylalanine biosynthesis</keyword>
<dbReference type="InterPro" id="IPR002912">
    <property type="entry name" value="ACT_dom"/>
</dbReference>
<dbReference type="Gene3D" id="3.30.70.260">
    <property type="match status" value="1"/>
</dbReference>
<evidence type="ECO:0000256" key="7">
    <source>
        <dbReference type="ARBA" id="ARBA00013147"/>
    </source>
</evidence>
<accession>A0A171KVC2</accession>
<proteinExistence type="predicted"/>
<comment type="function">
    <text evidence="2">Catalyzes the Claisen rearrangement of chorismate to prephenate and the decarboxylation/dehydration of prephenate to phenylpyruvate.</text>
</comment>
<dbReference type="AlphaFoldDB" id="A0A171KVC2"/>
<evidence type="ECO:0000313" key="26">
    <source>
        <dbReference type="Proteomes" id="UP000292039"/>
    </source>
</evidence>
<evidence type="ECO:0000259" key="22">
    <source>
        <dbReference type="PROSITE" id="PS51671"/>
    </source>
</evidence>
<evidence type="ECO:0000256" key="1">
    <source>
        <dbReference type="ARBA" id="ARBA00000824"/>
    </source>
</evidence>
<dbReference type="InterPro" id="IPR036263">
    <property type="entry name" value="Chorismate_II_sf"/>
</dbReference>
<evidence type="ECO:0000256" key="13">
    <source>
        <dbReference type="ARBA" id="ARBA00023235"/>
    </source>
</evidence>
<dbReference type="InterPro" id="IPR008242">
    <property type="entry name" value="Chor_mutase/pphenate_deHydtase"/>
</dbReference>
<keyword evidence="9" id="KW-0963">Cytoplasm</keyword>
<feature type="domain" description="Prephenate dehydratase" evidence="21">
    <location>
        <begin position="99"/>
        <end position="273"/>
    </location>
</feature>
<evidence type="ECO:0000256" key="12">
    <source>
        <dbReference type="ARBA" id="ARBA00023222"/>
    </source>
</evidence>
<dbReference type="GO" id="GO:0004106">
    <property type="term" value="F:chorismate mutase activity"/>
    <property type="evidence" value="ECO:0007669"/>
    <property type="project" value="UniProtKB-EC"/>
</dbReference>
<dbReference type="PANTHER" id="PTHR21022:SF19">
    <property type="entry name" value="PREPHENATE DEHYDRATASE-RELATED"/>
    <property type="match status" value="1"/>
</dbReference>
<dbReference type="InterPro" id="IPR002701">
    <property type="entry name" value="CM_II_prokaryot"/>
</dbReference>
<dbReference type="PROSITE" id="PS51168">
    <property type="entry name" value="CHORISMATE_MUT_2"/>
    <property type="match status" value="1"/>
</dbReference>
<reference evidence="23 25" key="1">
    <citation type="submission" date="2015-04" db="EMBL/GenBank/DDBJ databases">
        <title>Genome sequence of Kerstersia gyiorum CG1.</title>
        <authorList>
            <person name="Greninger A.L."/>
            <person name="Kozyreva V."/>
            <person name="Chaturvedi V."/>
        </authorList>
    </citation>
    <scope>NUCLEOTIDE SEQUENCE [LARGE SCALE GENOMIC DNA]</scope>
    <source>
        <strain evidence="23 25">CG1</strain>
    </source>
</reference>
<protein>
    <recommendedName>
        <fullName evidence="8">Bifunctional chorismate mutase/prephenate dehydratase</fullName>
        <ecNumber evidence="7">4.2.1.51</ecNumber>
        <ecNumber evidence="6">5.4.99.5</ecNumber>
    </recommendedName>
    <alternativeName>
        <fullName evidence="17">Chorismate mutase-prephenate dehydratase</fullName>
    </alternativeName>
    <alternativeName>
        <fullName evidence="16">p-protein</fullName>
    </alternativeName>
</protein>
<dbReference type="EC" id="5.4.99.5" evidence="6"/>
<evidence type="ECO:0000256" key="14">
    <source>
        <dbReference type="ARBA" id="ARBA00023239"/>
    </source>
</evidence>
<dbReference type="PATRIC" id="fig|206506.3.peg.80"/>
<dbReference type="GO" id="GO:0004664">
    <property type="term" value="F:prephenate dehydratase activity"/>
    <property type="evidence" value="ECO:0007669"/>
    <property type="project" value="UniProtKB-EC"/>
</dbReference>
<dbReference type="CDD" id="cd13630">
    <property type="entry name" value="PBP2_PDT_1"/>
    <property type="match status" value="1"/>
</dbReference>
<evidence type="ECO:0000313" key="25">
    <source>
        <dbReference type="Proteomes" id="UP000078084"/>
    </source>
</evidence>
<dbReference type="EMBL" id="SGWZ01000001">
    <property type="protein sequence ID" value="RZS73987.1"/>
    <property type="molecule type" value="Genomic_DNA"/>
</dbReference>
<dbReference type="STRING" id="206506.AAV32_00270"/>
<dbReference type="Proteomes" id="UP000078084">
    <property type="component" value="Unassembled WGS sequence"/>
</dbReference>
<comment type="caution">
    <text evidence="23">The sequence shown here is derived from an EMBL/GenBank/DDBJ whole genome shotgun (WGS) entry which is preliminary data.</text>
</comment>
<evidence type="ECO:0000256" key="15">
    <source>
        <dbReference type="ARBA" id="ARBA00023268"/>
    </source>
</evidence>
<gene>
    <name evidence="23" type="ORF">AAV32_00270</name>
    <name evidence="24" type="ORF">EV679_1197</name>
</gene>
<dbReference type="Gene3D" id="1.20.59.10">
    <property type="entry name" value="Chorismate mutase"/>
    <property type="match status" value="1"/>
</dbReference>
<dbReference type="FunFam" id="3.40.190.10:FF:000029">
    <property type="entry name" value="Chorismate mutase/Prephenate dehydratase"/>
    <property type="match status" value="1"/>
</dbReference>
<keyword evidence="13" id="KW-0413">Isomerase</keyword>
<comment type="pathway">
    <text evidence="4">Amino-acid biosynthesis; L-phenylalanine biosynthesis; phenylpyruvate from prephenate: step 1/1.</text>
</comment>
<dbReference type="UniPathway" id="UPA00121">
    <property type="reaction ID" value="UER00345"/>
</dbReference>
<comment type="subcellular location">
    <subcellularLocation>
        <location evidence="3">Cytoplasm</location>
    </subcellularLocation>
</comment>
<evidence type="ECO:0000256" key="19">
    <source>
        <dbReference type="PIRSR" id="PIRSR001500-2"/>
    </source>
</evidence>
<dbReference type="SUPFAM" id="SSF55021">
    <property type="entry name" value="ACT-like"/>
    <property type="match status" value="1"/>
</dbReference>
<keyword evidence="11" id="KW-0057">Aromatic amino acid biosynthesis</keyword>
<dbReference type="InterPro" id="IPR001086">
    <property type="entry name" value="Preph_deHydtase"/>
</dbReference>